<dbReference type="InParanoid" id="A0A212F6Q4"/>
<keyword evidence="8" id="KW-1185">Reference proteome</keyword>
<feature type="region of interest" description="Disordered" evidence="4">
    <location>
        <begin position="488"/>
        <end position="564"/>
    </location>
</feature>
<dbReference type="Pfam" id="PF00652">
    <property type="entry name" value="Ricin_B_lectin"/>
    <property type="match status" value="1"/>
</dbReference>
<gene>
    <name evidence="7" type="ORF">KGM_211665B</name>
</gene>
<evidence type="ECO:0000313" key="8">
    <source>
        <dbReference type="Proteomes" id="UP000007151"/>
    </source>
</evidence>
<dbReference type="eggNOG" id="KOG3736">
    <property type="taxonomic scope" value="Eukaryota"/>
</dbReference>
<dbReference type="SUPFAM" id="SSF53448">
    <property type="entry name" value="Nucleotide-diphospho-sugar transferases"/>
    <property type="match status" value="1"/>
</dbReference>
<feature type="region of interest" description="Disordered" evidence="4">
    <location>
        <begin position="607"/>
        <end position="646"/>
    </location>
</feature>
<dbReference type="KEGG" id="dpl:KGM_211665B"/>
<dbReference type="InterPro" id="IPR027791">
    <property type="entry name" value="Galactosyl_T_C"/>
</dbReference>
<evidence type="ECO:0000256" key="2">
    <source>
        <dbReference type="ARBA" id="ARBA00022734"/>
    </source>
</evidence>
<evidence type="ECO:0000256" key="3">
    <source>
        <dbReference type="ARBA" id="ARBA00023157"/>
    </source>
</evidence>
<feature type="compositionally biased region" description="Low complexity" evidence="4">
    <location>
        <begin position="391"/>
        <end position="402"/>
    </location>
</feature>
<evidence type="ECO:0000313" key="7">
    <source>
        <dbReference type="EMBL" id="OWR49421.1"/>
    </source>
</evidence>
<evidence type="ECO:0000256" key="4">
    <source>
        <dbReference type="SAM" id="MobiDB-lite"/>
    </source>
</evidence>
<feature type="non-terminal residue" evidence="7">
    <location>
        <position position="1"/>
    </location>
</feature>
<feature type="region of interest" description="Disordered" evidence="4">
    <location>
        <begin position="391"/>
        <end position="468"/>
    </location>
</feature>
<dbReference type="Proteomes" id="UP000007151">
    <property type="component" value="Unassembled WGS sequence"/>
</dbReference>
<name>A0A212F6Q4_DANPL</name>
<dbReference type="PANTHER" id="PTHR11675">
    <property type="entry name" value="N-ACETYLGALACTOSAMINYLTRANSFERASE"/>
    <property type="match status" value="1"/>
</dbReference>
<dbReference type="EMBL" id="AGBW02009979">
    <property type="protein sequence ID" value="OWR49421.1"/>
    <property type="molecule type" value="Genomic_DNA"/>
</dbReference>
<feature type="domain" description="Ricin B lectin" evidence="5">
    <location>
        <begin position="203"/>
        <end position="265"/>
    </location>
</feature>
<evidence type="ECO:0000256" key="1">
    <source>
        <dbReference type="ARBA" id="ARBA00022679"/>
    </source>
</evidence>
<reference evidence="7 8" key="1">
    <citation type="journal article" date="2011" name="Cell">
        <title>The monarch butterfly genome yields insights into long-distance migration.</title>
        <authorList>
            <person name="Zhan S."/>
            <person name="Merlin C."/>
            <person name="Boore J.L."/>
            <person name="Reppert S.M."/>
        </authorList>
    </citation>
    <scope>NUCLEOTIDE SEQUENCE [LARGE SCALE GENOMIC DNA]</scope>
    <source>
        <strain evidence="7">F-2</strain>
    </source>
</reference>
<dbReference type="GO" id="GO:0006493">
    <property type="term" value="P:protein O-linked glycosylation"/>
    <property type="evidence" value="ECO:0007669"/>
    <property type="project" value="TreeGrafter"/>
</dbReference>
<dbReference type="PANTHER" id="PTHR11675:SF43">
    <property type="entry name" value="POLYPEPTIDE N-ACETYLGALACTOSAMINYLTRANSFERASE 1"/>
    <property type="match status" value="1"/>
</dbReference>
<dbReference type="GO" id="GO:0005794">
    <property type="term" value="C:Golgi apparatus"/>
    <property type="evidence" value="ECO:0007669"/>
    <property type="project" value="TreeGrafter"/>
</dbReference>
<organism evidence="7 8">
    <name type="scientific">Danaus plexippus plexippus</name>
    <dbReference type="NCBI Taxonomy" id="278856"/>
    <lineage>
        <taxon>Eukaryota</taxon>
        <taxon>Metazoa</taxon>
        <taxon>Ecdysozoa</taxon>
        <taxon>Arthropoda</taxon>
        <taxon>Hexapoda</taxon>
        <taxon>Insecta</taxon>
        <taxon>Pterygota</taxon>
        <taxon>Neoptera</taxon>
        <taxon>Endopterygota</taxon>
        <taxon>Lepidoptera</taxon>
        <taxon>Glossata</taxon>
        <taxon>Ditrysia</taxon>
        <taxon>Papilionoidea</taxon>
        <taxon>Nymphalidae</taxon>
        <taxon>Danainae</taxon>
        <taxon>Danaini</taxon>
        <taxon>Danaina</taxon>
        <taxon>Danaus</taxon>
        <taxon>Danaus</taxon>
    </lineage>
</organism>
<sequence>GFTFMGHFTWIEVPEREKRRRGSDIAPTWSPTMAGGLFAINRQYYWELGAYDEQMAGWGGENLEMSFRIWQCGGTLETVPCSRVGHVFRAFHPYGLPAHTDTHGTHRLTLYTASTAHNTLGTGINTARMAEVWMDEYAELFYLNRPDLRKSPKIGDVTHRKILREKLKCKSFQWYLDNIYKEKFVPVRDVFGYGRSPVGSNENVSRRVLMVTCHGKHRGQHWRYLPTQQIQHTESGLCLHSTGISGSDALVMRCRAGGAQVWVIDYSEINDFRMNDNEVPSEQEMKLKKLRGQRRISRSLLSYEDTTTRRHHRKKKHKKKNKFILKLVRNETEHLEVDVYCKHARLYPNNSFVRDLVTILNDKDIKVINNGRVFERNKVSDVVNREHSAVTLTTDTVNTPDTPDTRDTPDTFNPYTADTPSDYPQTKPLKKRKRKKHRPVAASPELGDAASNKEEEQAGDQDDLNRPGSKKIIIEDFVEIKPMGALAKHLKKRKRAKKTRSTTGAPRVGDWEDSMRMESSADDSPMVEADGRPDTGRRAPSSSRAPRRSDLLPQNRALNAQAQEPVKLIMKSNVTLKLGDEFFTWTKRGRTADDVADILGELIIPDTAKISLENETKEKETEGFKGNKEESGRRRDSSSSESGQAD</sequence>
<feature type="compositionally biased region" description="Basic residues" evidence="4">
    <location>
        <begin position="428"/>
        <end position="439"/>
    </location>
</feature>
<keyword evidence="1" id="KW-0808">Transferase</keyword>
<feature type="domain" description="Galactosyltransferase C-terminal" evidence="6">
    <location>
        <begin position="29"/>
        <end position="92"/>
    </location>
</feature>
<dbReference type="GO" id="GO:0004653">
    <property type="term" value="F:polypeptide N-acetylgalactosaminyltransferase activity"/>
    <property type="evidence" value="ECO:0007669"/>
    <property type="project" value="TreeGrafter"/>
</dbReference>
<proteinExistence type="predicted"/>
<feature type="compositionally biased region" description="Basic and acidic residues" evidence="4">
    <location>
        <begin position="612"/>
        <end position="638"/>
    </location>
</feature>
<keyword evidence="3" id="KW-1015">Disulfide bond</keyword>
<evidence type="ECO:0000259" key="5">
    <source>
        <dbReference type="Pfam" id="PF00652"/>
    </source>
</evidence>
<evidence type="ECO:0000259" key="6">
    <source>
        <dbReference type="Pfam" id="PF02709"/>
    </source>
</evidence>
<dbReference type="Gene3D" id="2.80.10.50">
    <property type="match status" value="1"/>
</dbReference>
<keyword evidence="2" id="KW-0430">Lectin</keyword>
<comment type="caution">
    <text evidence="7">The sequence shown here is derived from an EMBL/GenBank/DDBJ whole genome shotgun (WGS) entry which is preliminary data.</text>
</comment>
<dbReference type="InterPro" id="IPR035992">
    <property type="entry name" value="Ricin_B-like_lectins"/>
</dbReference>
<dbReference type="GO" id="GO:0030246">
    <property type="term" value="F:carbohydrate binding"/>
    <property type="evidence" value="ECO:0007669"/>
    <property type="project" value="UniProtKB-KW"/>
</dbReference>
<dbReference type="SUPFAM" id="SSF50370">
    <property type="entry name" value="Ricin B-like lectins"/>
    <property type="match status" value="1"/>
</dbReference>
<feature type="compositionally biased region" description="Polar residues" evidence="4">
    <location>
        <begin position="413"/>
        <end position="424"/>
    </location>
</feature>
<dbReference type="InterPro" id="IPR029044">
    <property type="entry name" value="Nucleotide-diphossugar_trans"/>
</dbReference>
<dbReference type="Gene3D" id="3.90.550.10">
    <property type="entry name" value="Spore Coat Polysaccharide Biosynthesis Protein SpsA, Chain A"/>
    <property type="match status" value="1"/>
</dbReference>
<protein>
    <submittedName>
        <fullName evidence="7">Polypeptide N-acetylgalactosaminyltransferase 1</fullName>
    </submittedName>
</protein>
<dbReference type="PROSITE" id="PS50231">
    <property type="entry name" value="RICIN_B_LECTIN"/>
    <property type="match status" value="1"/>
</dbReference>
<dbReference type="InterPro" id="IPR000772">
    <property type="entry name" value="Ricin_B_lectin"/>
</dbReference>
<dbReference type="AlphaFoldDB" id="A0A212F6Q4"/>
<dbReference type="Pfam" id="PF02709">
    <property type="entry name" value="Glyco_transf_7C"/>
    <property type="match status" value="1"/>
</dbReference>
<feature type="compositionally biased region" description="Basic residues" evidence="4">
    <location>
        <begin position="488"/>
        <end position="500"/>
    </location>
</feature>
<accession>A0A212F6Q4</accession>